<feature type="transmembrane region" description="Helical" evidence="7">
    <location>
        <begin position="190"/>
        <end position="209"/>
    </location>
</feature>
<feature type="transmembrane region" description="Helical" evidence="7">
    <location>
        <begin position="279"/>
        <end position="301"/>
    </location>
</feature>
<dbReference type="RefSeq" id="WP_338449807.1">
    <property type="nucleotide sequence ID" value="NZ_CP137640.1"/>
</dbReference>
<feature type="transmembrane region" description="Helical" evidence="7">
    <location>
        <begin position="91"/>
        <end position="109"/>
    </location>
</feature>
<protein>
    <submittedName>
        <fullName evidence="9">MFS transporter</fullName>
    </submittedName>
</protein>
<accession>A0ABZ2CC50</accession>
<feature type="transmembrane region" description="Helical" evidence="7">
    <location>
        <begin position="55"/>
        <end position="79"/>
    </location>
</feature>
<dbReference type="InterPro" id="IPR020846">
    <property type="entry name" value="MFS_dom"/>
</dbReference>
<name>A0ABZ2CC50_9BACI</name>
<keyword evidence="2" id="KW-0813">Transport</keyword>
<comment type="subcellular location">
    <subcellularLocation>
        <location evidence="1">Cell membrane</location>
        <topology evidence="1">Multi-pass membrane protein</topology>
    </subcellularLocation>
</comment>
<keyword evidence="6 7" id="KW-0472">Membrane</keyword>
<evidence type="ECO:0000256" key="3">
    <source>
        <dbReference type="ARBA" id="ARBA00022475"/>
    </source>
</evidence>
<evidence type="ECO:0000256" key="6">
    <source>
        <dbReference type="ARBA" id="ARBA00023136"/>
    </source>
</evidence>
<gene>
    <name evidence="9" type="ORF">R4Z09_27280</name>
</gene>
<keyword evidence="5 7" id="KW-1133">Transmembrane helix</keyword>
<evidence type="ECO:0000256" key="5">
    <source>
        <dbReference type="ARBA" id="ARBA00022989"/>
    </source>
</evidence>
<dbReference type="Gene3D" id="1.20.1250.20">
    <property type="entry name" value="MFS general substrate transporter like domains"/>
    <property type="match status" value="2"/>
</dbReference>
<dbReference type="Proteomes" id="UP001357223">
    <property type="component" value="Chromosome"/>
</dbReference>
<feature type="transmembrane region" description="Helical" evidence="7">
    <location>
        <begin position="115"/>
        <end position="139"/>
    </location>
</feature>
<dbReference type="PROSITE" id="PS50850">
    <property type="entry name" value="MFS"/>
    <property type="match status" value="1"/>
</dbReference>
<dbReference type="EMBL" id="CP137640">
    <property type="protein sequence ID" value="WVX80877.1"/>
    <property type="molecule type" value="Genomic_DNA"/>
</dbReference>
<dbReference type="CDD" id="cd17369">
    <property type="entry name" value="MFS_ShiA_like"/>
    <property type="match status" value="1"/>
</dbReference>
<dbReference type="SUPFAM" id="SSF103473">
    <property type="entry name" value="MFS general substrate transporter"/>
    <property type="match status" value="1"/>
</dbReference>
<dbReference type="InterPro" id="IPR036259">
    <property type="entry name" value="MFS_trans_sf"/>
</dbReference>
<evidence type="ECO:0000256" key="4">
    <source>
        <dbReference type="ARBA" id="ARBA00022692"/>
    </source>
</evidence>
<keyword evidence="10" id="KW-1185">Reference proteome</keyword>
<dbReference type="PANTHER" id="PTHR43045">
    <property type="entry name" value="SHIKIMATE TRANSPORTER"/>
    <property type="match status" value="1"/>
</dbReference>
<evidence type="ECO:0000313" key="10">
    <source>
        <dbReference type="Proteomes" id="UP001357223"/>
    </source>
</evidence>
<feature type="transmembrane region" description="Helical" evidence="7">
    <location>
        <begin position="244"/>
        <end position="267"/>
    </location>
</feature>
<feature type="transmembrane region" description="Helical" evidence="7">
    <location>
        <begin position="401"/>
        <end position="419"/>
    </location>
</feature>
<evidence type="ECO:0000256" key="1">
    <source>
        <dbReference type="ARBA" id="ARBA00004651"/>
    </source>
</evidence>
<proteinExistence type="predicted"/>
<evidence type="ECO:0000259" key="8">
    <source>
        <dbReference type="PROSITE" id="PS50850"/>
    </source>
</evidence>
<dbReference type="InterPro" id="IPR011701">
    <property type="entry name" value="MFS"/>
</dbReference>
<evidence type="ECO:0000256" key="7">
    <source>
        <dbReference type="SAM" id="Phobius"/>
    </source>
</evidence>
<evidence type="ECO:0000313" key="9">
    <source>
        <dbReference type="EMBL" id="WVX80877.1"/>
    </source>
</evidence>
<sequence length="450" mass="48250">MSSVNTNEISDKKMARRALVGSTSGAIIEWYDFSLYATASAVIFPKLFFPNTDPFIATILSFATFATGFLARPVGAIIFGHFGDRIGRKNALIVTLWMMGLSSAAMGLIPSYDSIGIWAPILLVLLRLIQGIGVGGEWAGSILLSMEWGKKKQQGFMASIPNAGVGAGMLLSSAVIGLCITLGGDSFYTWGWRIPFLASLLLLVAGLIIRSKIDETPSFRKVQDGEAVSKLPVLDVMKKHPKQILYSALVKLAEHTPFAIYTTFLINYSINNYNVSSSYMVNTNTAASFMLCIFIPLFGYLSDKVGIKRLSRMGIAATLVWGFVFVGLVSTGVHALIVTAMLISMIPFCMQTGALPALASQAFPARLRYSGASLGTQIPAIFAGGIAPMVCTYLIQATGTIWSIGIYIAIVSVLGLIGTSKLKNLSEQESTLSAGNESSMILKTPEDVKA</sequence>
<evidence type="ECO:0000256" key="2">
    <source>
        <dbReference type="ARBA" id="ARBA00022448"/>
    </source>
</evidence>
<organism evidence="9 10">
    <name type="scientific">Niallia oryzisoli</name>
    <dbReference type="NCBI Taxonomy" id="1737571"/>
    <lineage>
        <taxon>Bacteria</taxon>
        <taxon>Bacillati</taxon>
        <taxon>Bacillota</taxon>
        <taxon>Bacilli</taxon>
        <taxon>Bacillales</taxon>
        <taxon>Bacillaceae</taxon>
        <taxon>Niallia</taxon>
    </lineage>
</organism>
<dbReference type="Pfam" id="PF07690">
    <property type="entry name" value="MFS_1"/>
    <property type="match status" value="1"/>
</dbReference>
<keyword evidence="3" id="KW-1003">Cell membrane</keyword>
<keyword evidence="4 7" id="KW-0812">Transmembrane</keyword>
<feature type="transmembrane region" description="Helical" evidence="7">
    <location>
        <begin position="160"/>
        <end position="184"/>
    </location>
</feature>
<dbReference type="PANTHER" id="PTHR43045:SF1">
    <property type="entry name" value="SHIKIMATE TRANSPORTER"/>
    <property type="match status" value="1"/>
</dbReference>
<feature type="domain" description="Major facilitator superfamily (MFS) profile" evidence="8">
    <location>
        <begin position="18"/>
        <end position="427"/>
    </location>
</feature>
<reference evidence="9 10" key="1">
    <citation type="submission" date="2023-10" db="EMBL/GenBank/DDBJ databases">
        <title>Niallia locisalis sp.nov. isolated from a salt pond sample.</title>
        <authorList>
            <person name="Li X.-J."/>
            <person name="Dong L."/>
        </authorList>
    </citation>
    <scope>NUCLEOTIDE SEQUENCE [LARGE SCALE GENOMIC DNA]</scope>
    <source>
        <strain evidence="9 10">DSM 29761</strain>
    </source>
</reference>